<dbReference type="GO" id="GO:0000500">
    <property type="term" value="C:RNA polymerase I upstream activating factor complex"/>
    <property type="evidence" value="ECO:0007669"/>
    <property type="project" value="InterPro"/>
</dbReference>
<dbReference type="STRING" id="569365.A0A0D1ZBD8"/>
<evidence type="ECO:0008006" key="4">
    <source>
        <dbReference type="Google" id="ProtNLM"/>
    </source>
</evidence>
<feature type="compositionally biased region" description="Low complexity" evidence="1">
    <location>
        <begin position="386"/>
        <end position="405"/>
    </location>
</feature>
<dbReference type="GO" id="GO:0001181">
    <property type="term" value="F:RNA polymerase I general transcription initiation factor activity"/>
    <property type="evidence" value="ECO:0007669"/>
    <property type="project" value="TreeGrafter"/>
</dbReference>
<dbReference type="GO" id="GO:0042790">
    <property type="term" value="P:nucleolar large rRNA transcription by RNA polymerase I"/>
    <property type="evidence" value="ECO:0007669"/>
    <property type="project" value="InterPro"/>
</dbReference>
<dbReference type="RefSeq" id="XP_016245217.1">
    <property type="nucleotide sequence ID" value="XM_016398026.1"/>
</dbReference>
<organism evidence="2 3">
    <name type="scientific">Cladophialophora immunda</name>
    <dbReference type="NCBI Taxonomy" id="569365"/>
    <lineage>
        <taxon>Eukaryota</taxon>
        <taxon>Fungi</taxon>
        <taxon>Dikarya</taxon>
        <taxon>Ascomycota</taxon>
        <taxon>Pezizomycotina</taxon>
        <taxon>Eurotiomycetes</taxon>
        <taxon>Chaetothyriomycetidae</taxon>
        <taxon>Chaetothyriales</taxon>
        <taxon>Herpotrichiellaceae</taxon>
        <taxon>Cladophialophora</taxon>
    </lineage>
</organism>
<evidence type="ECO:0000313" key="2">
    <source>
        <dbReference type="EMBL" id="KIW25001.1"/>
    </source>
</evidence>
<dbReference type="PANTHER" id="PTHR28079:SF1">
    <property type="entry name" value="RNA POLYMERASE I-SPECIFIC TRANSCRIPTION INITIATION FACTOR RRN5"/>
    <property type="match status" value="1"/>
</dbReference>
<proteinExistence type="predicted"/>
<feature type="compositionally biased region" description="Acidic residues" evidence="1">
    <location>
        <begin position="417"/>
        <end position="432"/>
    </location>
</feature>
<gene>
    <name evidence="2" type="ORF">PV07_10677</name>
</gene>
<dbReference type="GO" id="GO:0000182">
    <property type="term" value="F:rDNA binding"/>
    <property type="evidence" value="ECO:0007669"/>
    <property type="project" value="TreeGrafter"/>
</dbReference>
<keyword evidence="3" id="KW-1185">Reference proteome</keyword>
<evidence type="ECO:0000256" key="1">
    <source>
        <dbReference type="SAM" id="MobiDB-lite"/>
    </source>
</evidence>
<name>A0A0D1ZBD8_9EURO</name>
<dbReference type="GeneID" id="27349871"/>
<dbReference type="InterPro" id="IPR039601">
    <property type="entry name" value="Rrn5"/>
</dbReference>
<dbReference type="OrthoDB" id="2240312at2759"/>
<dbReference type="HOGENOM" id="CLU_012849_0_1_1"/>
<dbReference type="EMBL" id="KN847045">
    <property type="protein sequence ID" value="KIW25001.1"/>
    <property type="molecule type" value="Genomic_DNA"/>
</dbReference>
<protein>
    <recommendedName>
        <fullName evidence="4">Myb-like domain-containing protein</fullName>
    </recommendedName>
</protein>
<feature type="region of interest" description="Disordered" evidence="1">
    <location>
        <begin position="1"/>
        <end position="23"/>
    </location>
</feature>
<feature type="compositionally biased region" description="Acidic residues" evidence="1">
    <location>
        <begin position="1"/>
        <end position="11"/>
    </location>
</feature>
<feature type="region of interest" description="Disordered" evidence="1">
    <location>
        <begin position="381"/>
        <end position="492"/>
    </location>
</feature>
<dbReference type="GO" id="GO:0006361">
    <property type="term" value="P:transcription initiation at RNA polymerase I promoter"/>
    <property type="evidence" value="ECO:0007669"/>
    <property type="project" value="TreeGrafter"/>
</dbReference>
<reference evidence="2 3" key="1">
    <citation type="submission" date="2015-01" db="EMBL/GenBank/DDBJ databases">
        <title>The Genome Sequence of Cladophialophora immunda CBS83496.</title>
        <authorList>
            <consortium name="The Broad Institute Genomics Platform"/>
            <person name="Cuomo C."/>
            <person name="de Hoog S."/>
            <person name="Gorbushina A."/>
            <person name="Stielow B."/>
            <person name="Teixiera M."/>
            <person name="Abouelleil A."/>
            <person name="Chapman S.B."/>
            <person name="Priest M."/>
            <person name="Young S.K."/>
            <person name="Wortman J."/>
            <person name="Nusbaum C."/>
            <person name="Birren B."/>
        </authorList>
    </citation>
    <scope>NUCLEOTIDE SEQUENCE [LARGE SCALE GENOMIC DNA]</scope>
    <source>
        <strain evidence="2 3">CBS 83496</strain>
    </source>
</reference>
<evidence type="ECO:0000313" key="3">
    <source>
        <dbReference type="Proteomes" id="UP000054466"/>
    </source>
</evidence>
<dbReference type="PANTHER" id="PTHR28079">
    <property type="entry name" value="RNA POLYMERASE I-SPECIFIC TRANSCRIPTION INITIATION FACTOR RRN5"/>
    <property type="match status" value="1"/>
</dbReference>
<sequence length="580" mass="64822">MDLDDSQDDAGDATVITKLNSPPLGANDADIYDPENSHAVPFSTAADALEPTVFHHRKWDRLRKRYRDQYLEIFKETFETEDRDNLGDDLPPTQLGAVLWRSEEKSRLYDALGRKGRHELKALSILVGTKSEVEIKAYLDNLRGQEADRQRFEAQPKNISHADIPAAIEIGRECEDVLDTAAAALSAFQEQYDATVGQTGNNLWFIDHDVAAELDQKGDELEPSGNTRDPDSEDARAPISERAVQAFHLSTFLVLSERFFMNRLADSPEFWQNIAEESQRPALTLDCITLFYDLIVNFARRLIQSSLFIAKSRVRAAATKDYQPGGLVRSEDVVAALDVLGVKKDSESFWIGLARRNGLRVVDDAHRRGVDGKAVMSFEKVEETLSSRPRTRSGSSTSAASTRSHPPSEETSGMGDLADDNEDSPGSDDDEQSSAGTSYSDAESEGPEANNPGVENYDSSSDEPSASRISREKRTQFLEEEQDLYLTRMDREARRREESRLLALLGLQDTQDEKNIKEEAIEDLGLRPRVLRKSVEDCMGWSVQYEAEWESNGRMLPSESPSLAEPAPKRRRLEPEGDSG</sequence>
<dbReference type="VEuPathDB" id="FungiDB:PV07_10677"/>
<feature type="region of interest" description="Disordered" evidence="1">
    <location>
        <begin position="551"/>
        <end position="580"/>
    </location>
</feature>
<accession>A0A0D1ZBD8</accession>
<feature type="compositionally biased region" description="Polar residues" evidence="1">
    <location>
        <begin position="457"/>
        <end position="468"/>
    </location>
</feature>
<feature type="compositionally biased region" description="Low complexity" evidence="1">
    <location>
        <begin position="556"/>
        <end position="566"/>
    </location>
</feature>
<dbReference type="Proteomes" id="UP000054466">
    <property type="component" value="Unassembled WGS sequence"/>
</dbReference>
<dbReference type="AlphaFoldDB" id="A0A0D1ZBD8"/>